<dbReference type="NCBIfam" id="TIGR03707">
    <property type="entry name" value="PPK2_P_aer"/>
    <property type="match status" value="1"/>
</dbReference>
<dbReference type="GO" id="GO:0006793">
    <property type="term" value="P:phosphorus metabolic process"/>
    <property type="evidence" value="ECO:0007669"/>
    <property type="project" value="InterPro"/>
</dbReference>
<name>A0A9W6IPZ4_9PROT</name>
<accession>A0A9W6IPZ4</accession>
<evidence type="ECO:0000256" key="1">
    <source>
        <dbReference type="ARBA" id="ARBA00009924"/>
    </source>
</evidence>
<keyword evidence="3 4" id="KW-0418">Kinase</keyword>
<keyword evidence="2 4" id="KW-0808">Transferase</keyword>
<keyword evidence="7" id="KW-1185">Reference proteome</keyword>
<evidence type="ECO:0000256" key="2">
    <source>
        <dbReference type="ARBA" id="ARBA00022679"/>
    </source>
</evidence>
<proteinExistence type="inferred from homology"/>
<protein>
    <recommendedName>
        <fullName evidence="4">ADP/GDP-polyphosphate phosphotransferase</fullName>
        <ecNumber evidence="4">2.7.4.-</ecNumber>
    </recommendedName>
    <alternativeName>
        <fullName evidence="4">Polyphosphate kinase PPK2</fullName>
    </alternativeName>
</protein>
<organism evidence="6 7">
    <name type="scientific">Maricaulis virginensis</name>
    <dbReference type="NCBI Taxonomy" id="144022"/>
    <lineage>
        <taxon>Bacteria</taxon>
        <taxon>Pseudomonadati</taxon>
        <taxon>Pseudomonadota</taxon>
        <taxon>Alphaproteobacteria</taxon>
        <taxon>Maricaulales</taxon>
        <taxon>Maricaulaceae</taxon>
        <taxon>Maricaulis</taxon>
    </lineage>
</organism>
<dbReference type="SUPFAM" id="SSF52540">
    <property type="entry name" value="P-loop containing nucleoside triphosphate hydrolases"/>
    <property type="match status" value="1"/>
</dbReference>
<dbReference type="PANTHER" id="PTHR34383:SF1">
    <property type="entry name" value="ADP-POLYPHOSPHATE PHOSPHOTRANSFERASE"/>
    <property type="match status" value="1"/>
</dbReference>
<evidence type="ECO:0000256" key="3">
    <source>
        <dbReference type="ARBA" id="ARBA00022777"/>
    </source>
</evidence>
<dbReference type="InterPro" id="IPR027417">
    <property type="entry name" value="P-loop_NTPase"/>
</dbReference>
<feature type="domain" description="Polyphosphate kinase-2-related" evidence="5">
    <location>
        <begin position="6"/>
        <end position="226"/>
    </location>
</feature>
<dbReference type="InterPro" id="IPR022488">
    <property type="entry name" value="PPK2-related"/>
</dbReference>
<evidence type="ECO:0000256" key="4">
    <source>
        <dbReference type="RuleBase" id="RU369062"/>
    </source>
</evidence>
<dbReference type="EMBL" id="BSFE01000011">
    <property type="protein sequence ID" value="GLK53479.1"/>
    <property type="molecule type" value="Genomic_DNA"/>
</dbReference>
<dbReference type="EC" id="2.7.4.-" evidence="4"/>
<evidence type="ECO:0000313" key="6">
    <source>
        <dbReference type="EMBL" id="GLK53479.1"/>
    </source>
</evidence>
<sequence length="256" mass="29309">MEATLARKAYRKALNDLQIELVKVQRHVIAHGHKVLVLFEGRDASGKDGTIKRVSEHLSPRDLRVVALGKPGDADQASWYFQRYVAHLPQDGQIVLFNRSWYTRAGVERVMGFASAEDVESFFRDVMTFENLLIDAGFAILKIYLDISREEQAKRLARRESDPLKAWKSSPIDAVALEKWQDYTEARNDMLERTSSIASPWLVINADDKRFARLEAIRLILSEIPCPLVDQHQYPRDPSRTLKFDGEIFSNSDLHA</sequence>
<comment type="function">
    <text evidence="4">Uses inorganic polyphosphate (polyP) as a donor to convert GDP to GTP or ADP to ATP.</text>
</comment>
<comment type="similarity">
    <text evidence="1 4">Belongs to the polyphosphate kinase 2 (PPK2) family. Class I subfamily.</text>
</comment>
<dbReference type="RefSeq" id="WP_271187829.1">
    <property type="nucleotide sequence ID" value="NZ_BSFE01000011.1"/>
</dbReference>
<dbReference type="Proteomes" id="UP001143486">
    <property type="component" value="Unassembled WGS sequence"/>
</dbReference>
<gene>
    <name evidence="6" type="primary">ppk2</name>
    <name evidence="6" type="ORF">GCM10017621_29870</name>
</gene>
<dbReference type="InterPro" id="IPR022486">
    <property type="entry name" value="PPK2_PA0141"/>
</dbReference>
<reference evidence="6" key="2">
    <citation type="submission" date="2023-01" db="EMBL/GenBank/DDBJ databases">
        <authorList>
            <person name="Sun Q."/>
            <person name="Evtushenko L."/>
        </authorList>
    </citation>
    <scope>NUCLEOTIDE SEQUENCE</scope>
    <source>
        <strain evidence="6">VKM B-1513</strain>
    </source>
</reference>
<reference evidence="6" key="1">
    <citation type="journal article" date="2014" name="Int. J. Syst. Evol. Microbiol.">
        <title>Complete genome sequence of Corynebacterium casei LMG S-19264T (=DSM 44701T), isolated from a smear-ripened cheese.</title>
        <authorList>
            <consortium name="US DOE Joint Genome Institute (JGI-PGF)"/>
            <person name="Walter F."/>
            <person name="Albersmeier A."/>
            <person name="Kalinowski J."/>
            <person name="Ruckert C."/>
        </authorList>
    </citation>
    <scope>NUCLEOTIDE SEQUENCE</scope>
    <source>
        <strain evidence="6">VKM B-1513</strain>
    </source>
</reference>
<evidence type="ECO:0000313" key="7">
    <source>
        <dbReference type="Proteomes" id="UP001143486"/>
    </source>
</evidence>
<comment type="caution">
    <text evidence="6">The sequence shown here is derived from an EMBL/GenBank/DDBJ whole genome shotgun (WGS) entry which is preliminary data.</text>
</comment>
<dbReference type="Gene3D" id="3.40.50.300">
    <property type="entry name" value="P-loop containing nucleotide triphosphate hydrolases"/>
    <property type="match status" value="1"/>
</dbReference>
<dbReference type="AlphaFoldDB" id="A0A9W6IPZ4"/>
<dbReference type="PIRSF" id="PIRSF028756">
    <property type="entry name" value="PPK2_prd"/>
    <property type="match status" value="1"/>
</dbReference>
<dbReference type="Pfam" id="PF03976">
    <property type="entry name" value="PPK2"/>
    <property type="match status" value="1"/>
</dbReference>
<dbReference type="InterPro" id="IPR016898">
    <property type="entry name" value="Polyphosphate_phosphotransfera"/>
</dbReference>
<dbReference type="PANTHER" id="PTHR34383">
    <property type="entry name" value="POLYPHOSPHATE:AMP PHOSPHOTRANSFERASE-RELATED"/>
    <property type="match status" value="1"/>
</dbReference>
<dbReference type="GO" id="GO:0008976">
    <property type="term" value="F:polyphosphate kinase activity"/>
    <property type="evidence" value="ECO:0007669"/>
    <property type="project" value="UniProtKB-UniRule"/>
</dbReference>
<comment type="subunit">
    <text evidence="4">Homotetramer.</text>
</comment>
<evidence type="ECO:0000259" key="5">
    <source>
        <dbReference type="Pfam" id="PF03976"/>
    </source>
</evidence>